<dbReference type="Pfam" id="PF03772">
    <property type="entry name" value="Competence"/>
    <property type="match status" value="1"/>
</dbReference>
<keyword evidence="10" id="KW-1185">Reference proteome</keyword>
<feature type="transmembrane region" description="Helical" evidence="7">
    <location>
        <begin position="538"/>
        <end position="557"/>
    </location>
</feature>
<dbReference type="Gene3D" id="3.60.15.10">
    <property type="entry name" value="Ribonuclease Z/Hydroxyacylglutathione hydrolase-like"/>
    <property type="match status" value="1"/>
</dbReference>
<feature type="transmembrane region" description="Helical" evidence="7">
    <location>
        <begin position="26"/>
        <end position="45"/>
    </location>
</feature>
<comment type="caution">
    <text evidence="9">The sequence shown here is derived from an EMBL/GenBank/DDBJ whole genome shotgun (WGS) entry which is preliminary data.</text>
</comment>
<dbReference type="NCBIfam" id="TIGR00360">
    <property type="entry name" value="ComEC_N-term"/>
    <property type="match status" value="1"/>
</dbReference>
<dbReference type="SMART" id="SM00849">
    <property type="entry name" value="Lactamase_B"/>
    <property type="match status" value="1"/>
</dbReference>
<feature type="transmembrane region" description="Helical" evidence="7">
    <location>
        <begin position="292"/>
        <end position="315"/>
    </location>
</feature>
<feature type="transmembrane region" description="Helical" evidence="7">
    <location>
        <begin position="398"/>
        <end position="415"/>
    </location>
</feature>
<feature type="transmembrane region" description="Helical" evidence="7">
    <location>
        <begin position="563"/>
        <end position="581"/>
    </location>
</feature>
<dbReference type="PANTHER" id="PTHR30619">
    <property type="entry name" value="DNA INTERNALIZATION/COMPETENCE PROTEIN COMEC/REC2"/>
    <property type="match status" value="1"/>
</dbReference>
<protein>
    <submittedName>
        <fullName evidence="9">DNA internalization-related competence protein ComEC/Rec2</fullName>
    </submittedName>
</protein>
<feature type="transmembrane region" description="Helical" evidence="7">
    <location>
        <begin position="57"/>
        <end position="80"/>
    </location>
</feature>
<feature type="region of interest" description="Disordered" evidence="6">
    <location>
        <begin position="439"/>
        <end position="460"/>
    </location>
</feature>
<reference evidence="10" key="1">
    <citation type="journal article" date="2019" name="Int. J. Syst. Evol. Microbiol.">
        <title>The Global Catalogue of Microorganisms (GCM) 10K type strain sequencing project: providing services to taxonomists for standard genome sequencing and annotation.</title>
        <authorList>
            <consortium name="The Broad Institute Genomics Platform"/>
            <consortium name="The Broad Institute Genome Sequencing Center for Infectious Disease"/>
            <person name="Wu L."/>
            <person name="Ma J."/>
        </authorList>
    </citation>
    <scope>NUCLEOTIDE SEQUENCE [LARGE SCALE GENOMIC DNA]</scope>
    <source>
        <strain evidence="10">CCUG 39402</strain>
    </source>
</reference>
<evidence type="ECO:0000256" key="7">
    <source>
        <dbReference type="SAM" id="Phobius"/>
    </source>
</evidence>
<proteinExistence type="predicted"/>
<evidence type="ECO:0000256" key="3">
    <source>
        <dbReference type="ARBA" id="ARBA00022692"/>
    </source>
</evidence>
<evidence type="ECO:0000256" key="1">
    <source>
        <dbReference type="ARBA" id="ARBA00004651"/>
    </source>
</evidence>
<evidence type="ECO:0000256" key="5">
    <source>
        <dbReference type="ARBA" id="ARBA00023136"/>
    </source>
</evidence>
<accession>A0ABW1TSK1</accession>
<dbReference type="InterPro" id="IPR036866">
    <property type="entry name" value="RibonucZ/Hydroxyglut_hydro"/>
</dbReference>
<dbReference type="InterPro" id="IPR004477">
    <property type="entry name" value="ComEC_N"/>
</dbReference>
<keyword evidence="5 7" id="KW-0472">Membrane</keyword>
<dbReference type="NCBIfam" id="TIGR00361">
    <property type="entry name" value="ComEC_Rec2"/>
    <property type="match status" value="1"/>
</dbReference>
<evidence type="ECO:0000313" key="10">
    <source>
        <dbReference type="Proteomes" id="UP001596270"/>
    </source>
</evidence>
<sequence length="875" mass="94563">MLGPLLAGFIAGVALQLQQASLFVWWVYAVLTLGCAGLLALVFVWRTKGTQRGRNLPAILMALFISAAFGFGLTGLRAVAFQQTALSPALEGKDIRVTGRVLAMPQFGEDGLRFRFGVDSARLNGQAVPLPPQIYLGWYSGFGARPAKSPAGASPIKPVDNDSTEPAEFSPELQRQPQTLRAGERWQMTVRLKAPHGNSNPHGFDYELWLWEQGLQATGYVRTGVRDAPPVKLGDSWAHPVERARQAVREAIFGRVANRQLAGVLAALVVGDQNAIERADWDVFRATGVAHLMSISGLHITMFAWVASLVLGWLWRRSVKLTPHLCLWLPASSASALGGLLLAAAYALFSGWGVPAQRTIWMLATVVLLRQSGKQWPWPVVWLLAMAVVVALDPWALMQAGFWLSFVAVGVLFAAGPPQGKKAPSGGRALREANERGGYLATDSGAGRSGSTGAEGTIDSKKAEKSRSWLSKPVAGLLGAAREQWVVTLALTPLSLLLFNQVSLVGLLANAVAIPWVTLLVTPLAMLGVFLSPVWDAAAWAVSLLTLFLQWLASWPLASISVAAAPLWCALAGVAGGALLAMRLPWHWRALGVPLLLPVLLWSPVRPAIGHFDVLGADIGQGNAVIVRTAGHSLVYDTGPRFSRESDAGHRVLVPLLRALGERIDLLMLSHRDSDHIGGAPAVLAMQPQARLLSSIEDDHELQAIRQSTRCAAGQRWRWDAVDFEVLHPVAADYEGTGKPNTLSCVLRISNGAQTALLVGDLEAPQESRLVSDPALREKLKADFLLVPHHGSKTSSSGVFLDQVKPQFALAQAGYRNRFGHPVESVLERYRERGISVLKSPACGAASWRSADPGQVLCQRQRGLRYWHHRLDSPP</sequence>
<dbReference type="SUPFAM" id="SSF56281">
    <property type="entry name" value="Metallo-hydrolase/oxidoreductase"/>
    <property type="match status" value="1"/>
</dbReference>
<dbReference type="InterPro" id="IPR052159">
    <property type="entry name" value="Competence_DNA_uptake"/>
</dbReference>
<comment type="subcellular location">
    <subcellularLocation>
        <location evidence="1">Cell membrane</location>
        <topology evidence="1">Multi-pass membrane protein</topology>
    </subcellularLocation>
</comment>
<keyword evidence="3 7" id="KW-0812">Transmembrane</keyword>
<dbReference type="PANTHER" id="PTHR30619:SF1">
    <property type="entry name" value="RECOMBINATION PROTEIN 2"/>
    <property type="match status" value="1"/>
</dbReference>
<feature type="domain" description="Metallo-beta-lactamase" evidence="8">
    <location>
        <begin position="621"/>
        <end position="790"/>
    </location>
</feature>
<dbReference type="EMBL" id="JBHSRS010000005">
    <property type="protein sequence ID" value="MFC6280308.1"/>
    <property type="molecule type" value="Genomic_DNA"/>
</dbReference>
<dbReference type="RefSeq" id="WP_377412353.1">
    <property type="nucleotide sequence ID" value="NZ_JBHSRS010000005.1"/>
</dbReference>
<dbReference type="InterPro" id="IPR001279">
    <property type="entry name" value="Metallo-B-lactamas"/>
</dbReference>
<dbReference type="InterPro" id="IPR035681">
    <property type="entry name" value="ComA-like_MBL"/>
</dbReference>
<evidence type="ECO:0000256" key="6">
    <source>
        <dbReference type="SAM" id="MobiDB-lite"/>
    </source>
</evidence>
<evidence type="ECO:0000259" key="8">
    <source>
        <dbReference type="SMART" id="SM00849"/>
    </source>
</evidence>
<feature type="transmembrane region" description="Helical" evidence="7">
    <location>
        <begin position="588"/>
        <end position="605"/>
    </location>
</feature>
<dbReference type="Proteomes" id="UP001596270">
    <property type="component" value="Unassembled WGS sequence"/>
</dbReference>
<organism evidence="9 10">
    <name type="scientific">Polaromonas aquatica</name>
    <dbReference type="NCBI Taxonomy" id="332657"/>
    <lineage>
        <taxon>Bacteria</taxon>
        <taxon>Pseudomonadati</taxon>
        <taxon>Pseudomonadota</taxon>
        <taxon>Betaproteobacteria</taxon>
        <taxon>Burkholderiales</taxon>
        <taxon>Comamonadaceae</taxon>
        <taxon>Polaromonas</taxon>
    </lineage>
</organism>
<dbReference type="CDD" id="cd07731">
    <property type="entry name" value="ComA-like_MBL-fold"/>
    <property type="match status" value="1"/>
</dbReference>
<gene>
    <name evidence="9" type="ORF">ACFQND_03555</name>
</gene>
<feature type="transmembrane region" description="Helical" evidence="7">
    <location>
        <begin position="327"/>
        <end position="346"/>
    </location>
</feature>
<evidence type="ECO:0000313" key="9">
    <source>
        <dbReference type="EMBL" id="MFC6280308.1"/>
    </source>
</evidence>
<dbReference type="Pfam" id="PF13567">
    <property type="entry name" value="DUF4131"/>
    <property type="match status" value="1"/>
</dbReference>
<evidence type="ECO:0000256" key="2">
    <source>
        <dbReference type="ARBA" id="ARBA00022475"/>
    </source>
</evidence>
<feature type="region of interest" description="Disordered" evidence="6">
    <location>
        <begin position="149"/>
        <end position="181"/>
    </location>
</feature>
<feature type="transmembrane region" description="Helical" evidence="7">
    <location>
        <begin position="376"/>
        <end position="392"/>
    </location>
</feature>
<keyword evidence="2" id="KW-1003">Cell membrane</keyword>
<dbReference type="Pfam" id="PF00753">
    <property type="entry name" value="Lactamase_B"/>
    <property type="match status" value="1"/>
</dbReference>
<dbReference type="InterPro" id="IPR004797">
    <property type="entry name" value="Competence_ComEC/Rec2"/>
</dbReference>
<name>A0ABW1TSK1_9BURK</name>
<dbReference type="InterPro" id="IPR025405">
    <property type="entry name" value="DUF4131"/>
</dbReference>
<keyword evidence="4 7" id="KW-1133">Transmembrane helix</keyword>
<evidence type="ECO:0000256" key="4">
    <source>
        <dbReference type="ARBA" id="ARBA00022989"/>
    </source>
</evidence>